<dbReference type="GO" id="GO:0003923">
    <property type="term" value="F:GPI-anchor transamidase activity"/>
    <property type="evidence" value="ECO:0007669"/>
    <property type="project" value="InterPro"/>
</dbReference>
<dbReference type="AlphaFoldDB" id="A0AA36G469"/>
<dbReference type="InterPro" id="IPR028361">
    <property type="entry name" value="GPI_transamidase"/>
</dbReference>
<dbReference type="GO" id="GO:0016255">
    <property type="term" value="P:attachment of GPI anchor to protein"/>
    <property type="evidence" value="ECO:0007669"/>
    <property type="project" value="InterPro"/>
</dbReference>
<dbReference type="PANTHER" id="PTHR48067:SF1">
    <property type="entry name" value="GPI-ANCHOR TRANSAMIDASE"/>
    <property type="match status" value="1"/>
</dbReference>
<accession>A0AA36G469</accession>
<comment type="similarity">
    <text evidence="2">Belongs to the peptidase C13 family.</text>
</comment>
<protein>
    <recommendedName>
        <fullName evidence="8">GPI-anchor transamidase</fullName>
    </recommendedName>
</protein>
<evidence type="ECO:0000256" key="1">
    <source>
        <dbReference type="ARBA" id="ARBA00004687"/>
    </source>
</evidence>
<comment type="pathway">
    <text evidence="1">Glycolipid biosynthesis; glycosylphosphatidylinositol-anchor biosynthesis.</text>
</comment>
<keyword evidence="4 5" id="KW-0732">Signal</keyword>
<feature type="non-terminal residue" evidence="6">
    <location>
        <position position="1"/>
    </location>
</feature>
<feature type="chain" id="PRO_5041469887" description="GPI-anchor transamidase" evidence="5">
    <location>
        <begin position="20"/>
        <end position="317"/>
    </location>
</feature>
<dbReference type="PANTHER" id="PTHR48067">
    <property type="entry name" value="GPI-ANCHOR TRANSAMIDASE"/>
    <property type="match status" value="1"/>
</dbReference>
<evidence type="ECO:0000313" key="6">
    <source>
        <dbReference type="EMBL" id="CAJ0578869.1"/>
    </source>
</evidence>
<evidence type="ECO:0000256" key="2">
    <source>
        <dbReference type="ARBA" id="ARBA00009941"/>
    </source>
</evidence>
<comment type="caution">
    <text evidence="6">The sequence shown here is derived from an EMBL/GenBank/DDBJ whole genome shotgun (WGS) entry which is preliminary data.</text>
</comment>
<gene>
    <name evidence="6" type="ORF">MSPICULIGERA_LOCUS17108</name>
</gene>
<evidence type="ECO:0000256" key="5">
    <source>
        <dbReference type="SAM" id="SignalP"/>
    </source>
</evidence>
<feature type="signal peptide" evidence="5">
    <location>
        <begin position="1"/>
        <end position="19"/>
    </location>
</feature>
<organism evidence="6 7">
    <name type="scientific">Mesorhabditis spiculigera</name>
    <dbReference type="NCBI Taxonomy" id="96644"/>
    <lineage>
        <taxon>Eukaryota</taxon>
        <taxon>Metazoa</taxon>
        <taxon>Ecdysozoa</taxon>
        <taxon>Nematoda</taxon>
        <taxon>Chromadorea</taxon>
        <taxon>Rhabditida</taxon>
        <taxon>Rhabditina</taxon>
        <taxon>Rhabditomorpha</taxon>
        <taxon>Rhabditoidea</taxon>
        <taxon>Rhabditidae</taxon>
        <taxon>Mesorhabditinae</taxon>
        <taxon>Mesorhabditis</taxon>
    </lineage>
</organism>
<dbReference type="EMBL" id="CATQJA010002655">
    <property type="protein sequence ID" value="CAJ0578869.1"/>
    <property type="molecule type" value="Genomic_DNA"/>
</dbReference>
<dbReference type="GO" id="GO:0006506">
    <property type="term" value="P:GPI anchor biosynthetic process"/>
    <property type="evidence" value="ECO:0007669"/>
    <property type="project" value="UniProtKB-KW"/>
</dbReference>
<proteinExistence type="inferred from homology"/>
<dbReference type="Gene3D" id="3.40.50.1460">
    <property type="match status" value="1"/>
</dbReference>
<dbReference type="Pfam" id="PF01650">
    <property type="entry name" value="Peptidase_C13"/>
    <property type="match status" value="1"/>
</dbReference>
<evidence type="ECO:0000256" key="3">
    <source>
        <dbReference type="ARBA" id="ARBA00022502"/>
    </source>
</evidence>
<keyword evidence="3" id="KW-0337">GPI-anchor biosynthesis</keyword>
<evidence type="ECO:0000313" key="7">
    <source>
        <dbReference type="Proteomes" id="UP001177023"/>
    </source>
</evidence>
<sequence>MRLLTTLLYLFCSSVAVLQTGLQLKIDEFFEAPGHTNNWAVLVCTSRFWFNYRHVSNVLSLYHSIKRLGIPDSNIIVMLAEDVPCNPRNPKPGTCFNAPGGLNLYDWNIEVDYRGNEVTVENFIRVLTGRHVESEPRSRRMLSDHQSNVLVYLTGHGGDSFLKFQDAQELTNFDLGQTVQAMFEDNRYHEMFVIADTCRSESMYEYITAPRVLSTSSSLTHEESYSYDLDYDVGVFVIDRYTHFTLDFMNSQVQGLNSSASMQQYLDSCPKSQCLSTVGVKQDYYDKDPTRVRVTDFFGSARILSFFNEEIDLESDW</sequence>
<reference evidence="6" key="1">
    <citation type="submission" date="2023-06" db="EMBL/GenBank/DDBJ databases">
        <authorList>
            <person name="Delattre M."/>
        </authorList>
    </citation>
    <scope>NUCLEOTIDE SEQUENCE</scope>
    <source>
        <strain evidence="6">AF72</strain>
    </source>
</reference>
<dbReference type="PRINTS" id="PR00776">
    <property type="entry name" value="HEMOGLOBNASE"/>
</dbReference>
<dbReference type="FunFam" id="3.40.50.1460:FF:000016">
    <property type="entry name" value="GPI-anchor transamidase, putative"/>
    <property type="match status" value="1"/>
</dbReference>
<dbReference type="GO" id="GO:0006508">
    <property type="term" value="P:proteolysis"/>
    <property type="evidence" value="ECO:0007669"/>
    <property type="project" value="InterPro"/>
</dbReference>
<dbReference type="Proteomes" id="UP001177023">
    <property type="component" value="Unassembled WGS sequence"/>
</dbReference>
<dbReference type="GO" id="GO:0042765">
    <property type="term" value="C:GPI-anchor transamidase complex"/>
    <property type="evidence" value="ECO:0007669"/>
    <property type="project" value="InterPro"/>
</dbReference>
<name>A0AA36G469_9BILA</name>
<evidence type="ECO:0008006" key="8">
    <source>
        <dbReference type="Google" id="ProtNLM"/>
    </source>
</evidence>
<evidence type="ECO:0000256" key="4">
    <source>
        <dbReference type="ARBA" id="ARBA00022729"/>
    </source>
</evidence>
<dbReference type="InterPro" id="IPR001096">
    <property type="entry name" value="Peptidase_C13"/>
</dbReference>
<keyword evidence="7" id="KW-1185">Reference proteome</keyword>